<evidence type="ECO:0000256" key="1">
    <source>
        <dbReference type="ARBA" id="ARBA00009080"/>
    </source>
</evidence>
<dbReference type="InterPro" id="IPR029154">
    <property type="entry name" value="HIBADH-like_NADP-bd"/>
</dbReference>
<evidence type="ECO:0000256" key="3">
    <source>
        <dbReference type="ARBA" id="ARBA00023027"/>
    </source>
</evidence>
<accession>A0A544T349</accession>
<dbReference type="PIRSF" id="PIRSF000103">
    <property type="entry name" value="HIBADH"/>
    <property type="match status" value="1"/>
</dbReference>
<name>A0A544T349_9BACI</name>
<dbReference type="InterPro" id="IPR015815">
    <property type="entry name" value="HIBADH-related"/>
</dbReference>
<dbReference type="InterPro" id="IPR008927">
    <property type="entry name" value="6-PGluconate_DH-like_C_sf"/>
</dbReference>
<dbReference type="Gene3D" id="3.40.50.720">
    <property type="entry name" value="NAD(P)-binding Rossmann-like Domain"/>
    <property type="match status" value="1"/>
</dbReference>
<dbReference type="GO" id="GO:0016616">
    <property type="term" value="F:oxidoreductase activity, acting on the CH-OH group of donors, NAD or NADP as acceptor"/>
    <property type="evidence" value="ECO:0007669"/>
    <property type="project" value="TreeGrafter"/>
</dbReference>
<keyword evidence="2" id="KW-0560">Oxidoreductase</keyword>
<dbReference type="Gene3D" id="1.10.1040.10">
    <property type="entry name" value="N-(1-d-carboxylethyl)-l-norvaline Dehydrogenase, domain 2"/>
    <property type="match status" value="1"/>
</dbReference>
<dbReference type="AlphaFoldDB" id="A0A544T349"/>
<comment type="caution">
    <text evidence="7">The sequence shown here is derived from an EMBL/GenBank/DDBJ whole genome shotgun (WGS) entry which is preliminary data.</text>
</comment>
<protein>
    <submittedName>
        <fullName evidence="7">NAD(P)-dependent oxidoreductase</fullName>
    </submittedName>
</protein>
<dbReference type="OrthoDB" id="9786703at2"/>
<reference evidence="7 8" key="1">
    <citation type="submission" date="2019-05" db="EMBL/GenBank/DDBJ databases">
        <title>Psychrobacillus vulpis sp. nov., a new species isolated from feces of a red fox that inhabits in The Tablas de Daimiel Natural Park, Albacete, Spain.</title>
        <authorList>
            <person name="Rodriguez M."/>
            <person name="Reina J.C."/>
            <person name="Bejar V."/>
            <person name="Llamas I."/>
        </authorList>
    </citation>
    <scope>NUCLEOTIDE SEQUENCE [LARGE SCALE GENOMIC DNA]</scope>
    <source>
        <strain evidence="7 8">NEAU-3TGS17</strain>
    </source>
</reference>
<dbReference type="PANTHER" id="PTHR22981">
    <property type="entry name" value="3-HYDROXYISOBUTYRATE DEHYDROGENASE-RELATED"/>
    <property type="match status" value="1"/>
</dbReference>
<dbReference type="InterPro" id="IPR036291">
    <property type="entry name" value="NAD(P)-bd_dom_sf"/>
</dbReference>
<evidence type="ECO:0000256" key="2">
    <source>
        <dbReference type="ARBA" id="ARBA00023002"/>
    </source>
</evidence>
<evidence type="ECO:0000313" key="7">
    <source>
        <dbReference type="EMBL" id="TQR11880.1"/>
    </source>
</evidence>
<keyword evidence="8" id="KW-1185">Reference proteome</keyword>
<organism evidence="7 8">
    <name type="scientific">Psychrobacillus lasiicapitis</name>
    <dbReference type="NCBI Taxonomy" id="1636719"/>
    <lineage>
        <taxon>Bacteria</taxon>
        <taxon>Bacillati</taxon>
        <taxon>Bacillota</taxon>
        <taxon>Bacilli</taxon>
        <taxon>Bacillales</taxon>
        <taxon>Bacillaceae</taxon>
        <taxon>Psychrobacillus</taxon>
    </lineage>
</organism>
<evidence type="ECO:0000313" key="8">
    <source>
        <dbReference type="Proteomes" id="UP000317316"/>
    </source>
</evidence>
<feature type="domain" description="6-phosphogluconate dehydrogenase NADP-binding" evidence="5">
    <location>
        <begin position="3"/>
        <end position="162"/>
    </location>
</feature>
<evidence type="ECO:0000259" key="6">
    <source>
        <dbReference type="Pfam" id="PF14833"/>
    </source>
</evidence>
<dbReference type="GO" id="GO:0050661">
    <property type="term" value="F:NADP binding"/>
    <property type="evidence" value="ECO:0007669"/>
    <property type="project" value="InterPro"/>
</dbReference>
<dbReference type="SUPFAM" id="SSF48179">
    <property type="entry name" value="6-phosphogluconate dehydrogenase C-terminal domain-like"/>
    <property type="match status" value="1"/>
</dbReference>
<dbReference type="SUPFAM" id="SSF51735">
    <property type="entry name" value="NAD(P)-binding Rossmann-fold domains"/>
    <property type="match status" value="1"/>
</dbReference>
<proteinExistence type="inferred from homology"/>
<sequence>METIGFIGLGNMGLPMTTNLIKAGYTVYGMDVKEEILQKFTEIGGKVAKTNAELAAQTKVIMTSLPTPQVVEAIYTNPGGLIETAAPGTLLIDFSTVDPKLNDDIAALANKNGLHYLGAPVSGGVIGAVQATLTIMVGGTKENYEKALPLLNVLGKNIFLLGDSPSVGTRIKLLNNLMIGFYTKGVAEMLVLAESVGLSLDKVYEILNVSYGQSKIYTRNYAEYMKNEDYQPGFSIDLLLKDMRLAQQMAVQGEVNLPVTNQLIEEYEQMSQDGFGHLDISAAYLSEAKTNKKEEVL</sequence>
<dbReference type="Proteomes" id="UP000317316">
    <property type="component" value="Unassembled WGS sequence"/>
</dbReference>
<dbReference type="GO" id="GO:0051287">
    <property type="term" value="F:NAD binding"/>
    <property type="evidence" value="ECO:0007669"/>
    <property type="project" value="InterPro"/>
</dbReference>
<keyword evidence="3" id="KW-0520">NAD</keyword>
<comment type="similarity">
    <text evidence="1">Belongs to the HIBADH-related family.</text>
</comment>
<dbReference type="InterPro" id="IPR006115">
    <property type="entry name" value="6PGDH_NADP-bd"/>
</dbReference>
<dbReference type="RefSeq" id="WP_142539664.1">
    <property type="nucleotide sequence ID" value="NZ_BMIE01000001.1"/>
</dbReference>
<dbReference type="Pfam" id="PF03446">
    <property type="entry name" value="NAD_binding_2"/>
    <property type="match status" value="1"/>
</dbReference>
<feature type="active site" evidence="4">
    <location>
        <position position="172"/>
    </location>
</feature>
<dbReference type="Pfam" id="PF14833">
    <property type="entry name" value="NAD_binding_11"/>
    <property type="match status" value="1"/>
</dbReference>
<dbReference type="InterPro" id="IPR013328">
    <property type="entry name" value="6PGD_dom2"/>
</dbReference>
<evidence type="ECO:0000259" key="5">
    <source>
        <dbReference type="Pfam" id="PF03446"/>
    </source>
</evidence>
<dbReference type="PANTHER" id="PTHR22981:SF7">
    <property type="entry name" value="3-HYDROXYISOBUTYRATE DEHYDROGENASE, MITOCHONDRIAL"/>
    <property type="match status" value="1"/>
</dbReference>
<evidence type="ECO:0000256" key="4">
    <source>
        <dbReference type="PIRSR" id="PIRSR000103-1"/>
    </source>
</evidence>
<gene>
    <name evidence="7" type="ORF">FG382_14810</name>
</gene>
<dbReference type="EMBL" id="VDGH01000008">
    <property type="protein sequence ID" value="TQR11880.1"/>
    <property type="molecule type" value="Genomic_DNA"/>
</dbReference>
<feature type="domain" description="3-hydroxyisobutyrate dehydrogenase-like NAD-binding" evidence="6">
    <location>
        <begin position="168"/>
        <end position="284"/>
    </location>
</feature>